<keyword evidence="2" id="KW-0812">Transmembrane</keyword>
<reference evidence="5 6" key="1">
    <citation type="submission" date="2017-09" db="EMBL/GenBank/DDBJ databases">
        <title>High-quality draft genome sequence of Butyrivibrio fibrisolvens INBov1, isolated from cow rumen.</title>
        <authorList>
            <person name="Rodriguez Hernaez J."/>
            <person name="Rivarola M."/>
            <person name="Paniego N."/>
            <person name="Cravero S."/>
            <person name="Ceron Cucchi M."/>
            <person name="Martinez M.C."/>
        </authorList>
    </citation>
    <scope>NUCLEOTIDE SEQUENCE [LARGE SCALE GENOMIC DNA]</scope>
    <source>
        <strain evidence="5 6">INBov1</strain>
    </source>
</reference>
<dbReference type="Pfam" id="PF13240">
    <property type="entry name" value="Zn_Ribbon_1"/>
    <property type="match status" value="1"/>
</dbReference>
<feature type="domain" description="Zinc-ribbon" evidence="3">
    <location>
        <begin position="6"/>
        <end position="26"/>
    </location>
</feature>
<name>A0A317G8H0_BUTFI</name>
<feature type="compositionally biased region" description="Acidic residues" evidence="1">
    <location>
        <begin position="54"/>
        <end position="75"/>
    </location>
</feature>
<evidence type="ECO:0000259" key="4">
    <source>
        <dbReference type="Pfam" id="PF13290"/>
    </source>
</evidence>
<dbReference type="Proteomes" id="UP000245488">
    <property type="component" value="Chromosome"/>
</dbReference>
<keyword evidence="2" id="KW-1133">Transmembrane helix</keyword>
<dbReference type="EMBL" id="NXNG01000001">
    <property type="protein sequence ID" value="PWT28702.1"/>
    <property type="molecule type" value="Genomic_DNA"/>
</dbReference>
<feature type="compositionally biased region" description="Low complexity" evidence="1">
    <location>
        <begin position="121"/>
        <end position="132"/>
    </location>
</feature>
<feature type="region of interest" description="Disordered" evidence="1">
    <location>
        <begin position="51"/>
        <end position="75"/>
    </location>
</feature>
<organism evidence="5 6">
    <name type="scientific">Butyrivibrio fibrisolvens</name>
    <dbReference type="NCBI Taxonomy" id="831"/>
    <lineage>
        <taxon>Bacteria</taxon>
        <taxon>Bacillati</taxon>
        <taxon>Bacillota</taxon>
        <taxon>Clostridia</taxon>
        <taxon>Lachnospirales</taxon>
        <taxon>Lachnospiraceae</taxon>
        <taxon>Butyrivibrio</taxon>
    </lineage>
</organism>
<evidence type="ECO:0000259" key="3">
    <source>
        <dbReference type="Pfam" id="PF13240"/>
    </source>
</evidence>
<evidence type="ECO:0000313" key="5">
    <source>
        <dbReference type="EMBL" id="PWT28702.1"/>
    </source>
</evidence>
<dbReference type="AlphaFoldDB" id="A0A317G8H0"/>
<dbReference type="InterPro" id="IPR059177">
    <property type="entry name" value="GH29D-like_dom"/>
</dbReference>
<dbReference type="InterPro" id="IPR026870">
    <property type="entry name" value="Zinc_ribbon_dom"/>
</dbReference>
<evidence type="ECO:0000313" key="6">
    <source>
        <dbReference type="Proteomes" id="UP000245488"/>
    </source>
</evidence>
<feature type="domain" description="GH29D-like beta-sandwich" evidence="4">
    <location>
        <begin position="155"/>
        <end position="222"/>
    </location>
</feature>
<keyword evidence="2" id="KW-0472">Membrane</keyword>
<feature type="domain" description="GH29D-like beta-sandwich" evidence="4">
    <location>
        <begin position="240"/>
        <end position="305"/>
    </location>
</feature>
<proteinExistence type="predicted"/>
<evidence type="ECO:0000256" key="1">
    <source>
        <dbReference type="SAM" id="MobiDB-lite"/>
    </source>
</evidence>
<dbReference type="Pfam" id="PF13290">
    <property type="entry name" value="CHB_HEX_C_1"/>
    <property type="match status" value="2"/>
</dbReference>
<accession>A0A317G8H0</accession>
<comment type="caution">
    <text evidence="5">The sequence shown here is derived from an EMBL/GenBank/DDBJ whole genome shotgun (WGS) entry which is preliminary data.</text>
</comment>
<sequence>MRLVMKCPKCGAFIPDDAVYCPSCGEEIKIVPEFDPLVENRIDESLSVLASSLDDGDDTSDDEYDDYDEEDDFDSNEEGHIFGSYKVTICILCIVLIALLGSIVYYLINDRSSDVKTDNPSVKSTVSASDSSLEGASQEAALTGEGPEAPTFSVASGTYDEEIEVYIEAGEGSIYYTINGVTPTLADSIFNGVDPIVFDKNGIYTLKAILVDSDGVKSEVATVTYEIAMPIPDAPTIIEDSGNYNVDTQIAVVTSEGTNVYYTTDGSDPTASSTLYTGPVSMPYGESVYKFVAIDNETGAASEIVERTYSLHYTVNVSEESAASLLITSLVQKGYLLDGSGAVAGMDGYNTYSVTSTEVISSGDYYVFTEYHMSTDGSATATGLLYAVNVHDGAVYRLGTDGAGNYFLKQLS</sequence>
<protein>
    <submittedName>
        <fullName evidence="5">Uncharacterized protein</fullName>
    </submittedName>
</protein>
<evidence type="ECO:0000256" key="2">
    <source>
        <dbReference type="SAM" id="Phobius"/>
    </source>
</evidence>
<feature type="region of interest" description="Disordered" evidence="1">
    <location>
        <begin position="114"/>
        <end position="153"/>
    </location>
</feature>
<gene>
    <name evidence="5" type="ORF">CPT75_17085</name>
</gene>
<keyword evidence="6" id="KW-1185">Reference proteome</keyword>
<feature type="transmembrane region" description="Helical" evidence="2">
    <location>
        <begin position="87"/>
        <end position="108"/>
    </location>
</feature>